<dbReference type="GO" id="GO:0050660">
    <property type="term" value="F:flavin adenine dinucleotide binding"/>
    <property type="evidence" value="ECO:0007669"/>
    <property type="project" value="InterPro"/>
</dbReference>
<keyword evidence="4" id="KW-0819">tRNA processing</keyword>
<keyword evidence="7" id="KW-0812">Transmembrane</keyword>
<proteinExistence type="predicted"/>
<feature type="compositionally biased region" description="Polar residues" evidence="6">
    <location>
        <begin position="837"/>
        <end position="879"/>
    </location>
</feature>
<evidence type="ECO:0000256" key="1">
    <source>
        <dbReference type="ARBA" id="ARBA00001917"/>
    </source>
</evidence>
<dbReference type="PANTHER" id="PTHR44665">
    <property type="entry name" value="DNAJ HOMOLOG SUBFAMILY C MEMBER 14"/>
    <property type="match status" value="1"/>
</dbReference>
<comment type="cofactor">
    <cofactor evidence="1">
        <name>FMN</name>
        <dbReference type="ChEBI" id="CHEBI:58210"/>
    </cofactor>
</comment>
<keyword evidence="5" id="KW-0560">Oxidoreductase</keyword>
<keyword evidence="7" id="KW-1133">Transmembrane helix</keyword>
<feature type="transmembrane region" description="Helical" evidence="7">
    <location>
        <begin position="1338"/>
        <end position="1357"/>
    </location>
</feature>
<dbReference type="InterPro" id="IPR013785">
    <property type="entry name" value="Aldolase_TIM"/>
</dbReference>
<dbReference type="PRINTS" id="PR00625">
    <property type="entry name" value="JDOMAIN"/>
</dbReference>
<feature type="compositionally biased region" description="Low complexity" evidence="6">
    <location>
        <begin position="931"/>
        <end position="943"/>
    </location>
</feature>
<evidence type="ECO:0000313" key="10">
    <source>
        <dbReference type="Proteomes" id="UP000677054"/>
    </source>
</evidence>
<dbReference type="PROSITE" id="PS50076">
    <property type="entry name" value="DNAJ_2"/>
    <property type="match status" value="1"/>
</dbReference>
<feature type="region of interest" description="Disordered" evidence="6">
    <location>
        <begin position="678"/>
        <end position="969"/>
    </location>
</feature>
<dbReference type="CDD" id="cd06257">
    <property type="entry name" value="DnaJ"/>
    <property type="match status" value="1"/>
</dbReference>
<dbReference type="InterPro" id="IPR057887">
    <property type="entry name" value="IQUB_helical"/>
</dbReference>
<dbReference type="InterPro" id="IPR018517">
    <property type="entry name" value="tRNA_hU_synthase_CS"/>
</dbReference>
<dbReference type="PROSITE" id="PS01136">
    <property type="entry name" value="UPF0034"/>
    <property type="match status" value="1"/>
</dbReference>
<dbReference type="SUPFAM" id="SSF51395">
    <property type="entry name" value="FMN-linked oxidoreductases"/>
    <property type="match status" value="1"/>
</dbReference>
<dbReference type="Proteomes" id="UP000677054">
    <property type="component" value="Unassembled WGS sequence"/>
</dbReference>
<protein>
    <recommendedName>
        <fullName evidence="8">J domain-containing protein</fullName>
    </recommendedName>
</protein>
<feature type="transmembrane region" description="Helical" evidence="7">
    <location>
        <begin position="985"/>
        <end position="1004"/>
    </location>
</feature>
<feature type="compositionally biased region" description="Polar residues" evidence="6">
    <location>
        <begin position="886"/>
        <end position="895"/>
    </location>
</feature>
<feature type="compositionally biased region" description="Low complexity" evidence="6">
    <location>
        <begin position="776"/>
        <end position="794"/>
    </location>
</feature>
<dbReference type="CDD" id="cd02801">
    <property type="entry name" value="DUS_like_FMN"/>
    <property type="match status" value="1"/>
</dbReference>
<organism evidence="9">
    <name type="scientific">Darwinula stevensoni</name>
    <dbReference type="NCBI Taxonomy" id="69355"/>
    <lineage>
        <taxon>Eukaryota</taxon>
        <taxon>Metazoa</taxon>
        <taxon>Ecdysozoa</taxon>
        <taxon>Arthropoda</taxon>
        <taxon>Crustacea</taxon>
        <taxon>Oligostraca</taxon>
        <taxon>Ostracoda</taxon>
        <taxon>Podocopa</taxon>
        <taxon>Podocopida</taxon>
        <taxon>Darwinulocopina</taxon>
        <taxon>Darwinuloidea</taxon>
        <taxon>Darwinulidae</taxon>
        <taxon>Darwinula</taxon>
    </lineage>
</organism>
<dbReference type="EMBL" id="LR900860">
    <property type="protein sequence ID" value="CAD7247113.1"/>
    <property type="molecule type" value="Genomic_DNA"/>
</dbReference>
<feature type="compositionally biased region" description="Low complexity" evidence="6">
    <location>
        <begin position="728"/>
        <end position="748"/>
    </location>
</feature>
<dbReference type="Gene3D" id="3.20.20.70">
    <property type="entry name" value="Aldolase class I"/>
    <property type="match status" value="1"/>
</dbReference>
<evidence type="ECO:0000256" key="5">
    <source>
        <dbReference type="ARBA" id="ARBA00023002"/>
    </source>
</evidence>
<sequence length="1806" mass="203529">MVTREVQTVQAVEEGTQTGREVAVQAPPNALSRQADVIMIPQRDHLAESSCKELEKHALVLQRYWRRWKAARRFQRVQESRRLRLAWEDEMKRQETEEAAQRKLEDEMKCQKPETRRDLDLVHSELERWRNEEILSINATKSGWERKAALCQILEKEIAALASIDQQRAVISCEETLRTLRKFLQESASPIKWIGKNQKTLYMENDTVVRGQALKEVYERLSNTNSTVEERKLVLQDLLDMLRKEDRRLSQELQDLAKRELDLLNRGIKFNHLDGLRIRLLTLFTQYIQSPLHNPRICHIPEEFKPKAGMERGRCKSCQALAHKSIGSTNHSVYHHILEAIKKDEQDLALLLHGHRDTHFFPAFHIDESDVEFLVNTIWNGQSALSNENNPYDLALPRWEALKPWAPWNCILLTLSEAKAHRKALLRKKKVRMPFRQCLPRSSEAFPSFGIQKRDMEPIGHAFLRDVHVGSNIGLMNSHREPRDDLESKRSIADLINNVTSDTFVSDGTYSHFGFTPPSTPNSSCWDSYPSSPTLSLPTGPGIPPCAGPVHSPAEVFSHQLPEVLLNPGLPDYGIRDDWGQTLNVRMPGMAPIHYRDRSYTDLDHPILGGANFMDPSIIHAGPSLKSTQSPGRLQPHSGMPDTQFSFYSSEAEKFMQGMKQNHSPSIMTSQPPFQQWDLEGGMYDPFKSGNLSTVAAPPGDAMLKERPQPPPQATHKPLRPTYSDVLAKGSSSPSPKASSSISTSSTGQPKKPELISSGSKSRSAGNKKGKVKVTSSGTQSSSSSSGNPSIDGSPKARVRTGEGEKLEVRRKHIIEMDSEVFTNGDPMDSKPARSAGGSSSVLEKENVSQGSVGKNKSEDGSLNNSKVTFNNQGKNIGSPQKKPLSINNNLGTTARTEEDENQEAKQRPVPVSHSEKKSGLGMDAPRRDSLNLSSRGNSRSSLFIGEKSPSPVSVTARKGSGKKKRDPHCASKSMEFLCMMMAHLWSWSLVVLAFLSWLVHLVYDVISMSFKLLIHYVEMIGEGIYGRSKAFGKWIWVWILDKGKWAWEWWQGDDASGHGELEFNIQLPSSGEEAMKRLLACKGKDPYSILGVTPTCTDEDIRRYYKRQAVLVHPDKNRQPGAEEAFKVLAHAFELIGEPARRQEYDSKRIEQSQMWQEFNDLLTKLQQKMEEAANTIRCTNCNKRHRRVKTERKSYAARYCNKCSIHHAAREGDIWAESRVFGFLWHYYACMDGAVYDITEWAGCQSENLRHLQANTHNVQYRIVSSRSKGNSGGSARWVQTWKISCLICMEEMHLKELVFLVLARVLQMRQVLIDPHPGLELGPLPRRRDGNEDEALMLPRLSFMFLFALFLQLMTDSLSFTFCSTEILQSHVFWVSAEVRGHLLWCLVFRKSNVIEKNTSKMGVVKPHSSHEDELEPVSTAEDWSSCSTVETRVSPPIDLSALLKDPQRHPVKICAPMVRYSRRPFRELVRQYGCDLAYTPMIMAEAVIKSEKGRHHELLSDLGDRPLVVQFAARHSEELAEAAVIAYWYVMGSVIHNYIPILHGVDGVDLNCGCPQSWAIREGYGAALLMEPELVRDMVHLTRNRLPGSFSTSIKIRILSDIQKSVEFCREMEAAGVSFITVHGRTARERSEPVQLDAIRTIRDALNIPVIANGDMTCMDDVFEVVEATGVHGVMAARGLMRNPGLYAGHAVTPLACIKDWTDGYMQKNNLPFSVFHHQLACMCEKLLSKAQRKALNTLNDIQGVTSFLIDQVWGNPLENVPCTAPGIPGKESNMQDMRPFAMALLGQSIMFPNRCENGGFH</sequence>
<feature type="compositionally biased region" description="Basic and acidic residues" evidence="6">
    <location>
        <begin position="914"/>
        <end position="930"/>
    </location>
</feature>
<feature type="domain" description="J" evidence="8">
    <location>
        <begin position="1086"/>
        <end position="1150"/>
    </location>
</feature>
<dbReference type="InterPro" id="IPR001623">
    <property type="entry name" value="DnaJ_domain"/>
</dbReference>
<dbReference type="InterPro" id="IPR032843">
    <property type="entry name" value="Jiv"/>
</dbReference>
<keyword evidence="3" id="KW-0288">FMN</keyword>
<evidence type="ECO:0000256" key="3">
    <source>
        <dbReference type="ARBA" id="ARBA00022643"/>
    </source>
</evidence>
<dbReference type="SMART" id="SM00271">
    <property type="entry name" value="DnaJ"/>
    <property type="match status" value="1"/>
</dbReference>
<dbReference type="GO" id="GO:0017150">
    <property type="term" value="F:tRNA dihydrouridine synthase activity"/>
    <property type="evidence" value="ECO:0007669"/>
    <property type="project" value="InterPro"/>
</dbReference>
<dbReference type="Pfam" id="PF25805">
    <property type="entry name" value="IQUB"/>
    <property type="match status" value="1"/>
</dbReference>
<dbReference type="InterPro" id="IPR052317">
    <property type="entry name" value="Viral_replicn-host_int_reg"/>
</dbReference>
<evidence type="ECO:0000256" key="7">
    <source>
        <dbReference type="SAM" id="Phobius"/>
    </source>
</evidence>
<dbReference type="InterPro" id="IPR035587">
    <property type="entry name" value="DUS-like_FMN-bd"/>
</dbReference>
<name>A0A7R8XAQ7_9CRUS</name>
<evidence type="ECO:0000256" key="2">
    <source>
        <dbReference type="ARBA" id="ARBA00022630"/>
    </source>
</evidence>
<reference evidence="9" key="1">
    <citation type="submission" date="2020-11" db="EMBL/GenBank/DDBJ databases">
        <authorList>
            <person name="Tran Van P."/>
        </authorList>
    </citation>
    <scope>NUCLEOTIDE SEQUENCE</scope>
</reference>
<evidence type="ECO:0000313" key="9">
    <source>
        <dbReference type="EMBL" id="CAD7247113.1"/>
    </source>
</evidence>
<dbReference type="EMBL" id="CAJPEV010001343">
    <property type="protein sequence ID" value="CAG0892139.1"/>
    <property type="molecule type" value="Genomic_DNA"/>
</dbReference>
<dbReference type="Gene3D" id="1.10.287.110">
    <property type="entry name" value="DnaJ domain"/>
    <property type="match status" value="1"/>
</dbReference>
<dbReference type="Pfam" id="PF14901">
    <property type="entry name" value="Jiv90"/>
    <property type="match status" value="1"/>
</dbReference>
<dbReference type="PANTHER" id="PTHR44665:SF1">
    <property type="entry name" value="DNAJ HOMOLOG SUBFAMILY C MEMBER 14"/>
    <property type="match status" value="1"/>
</dbReference>
<dbReference type="InterPro" id="IPR036869">
    <property type="entry name" value="J_dom_sf"/>
</dbReference>
<keyword evidence="10" id="KW-1185">Reference proteome</keyword>
<dbReference type="SUPFAM" id="SSF46565">
    <property type="entry name" value="Chaperone J-domain"/>
    <property type="match status" value="1"/>
</dbReference>
<dbReference type="OrthoDB" id="9977870at2759"/>
<accession>A0A7R8XAQ7</accession>
<evidence type="ECO:0000259" key="8">
    <source>
        <dbReference type="PROSITE" id="PS50076"/>
    </source>
</evidence>
<keyword evidence="7" id="KW-0472">Membrane</keyword>
<keyword evidence="2" id="KW-0285">Flavoprotein</keyword>
<evidence type="ECO:0000256" key="6">
    <source>
        <dbReference type="SAM" id="MobiDB-lite"/>
    </source>
</evidence>
<dbReference type="Pfam" id="PF01207">
    <property type="entry name" value="Dus"/>
    <property type="match status" value="1"/>
</dbReference>
<dbReference type="Pfam" id="PF00226">
    <property type="entry name" value="DnaJ"/>
    <property type="match status" value="1"/>
</dbReference>
<gene>
    <name evidence="9" type="ORF">DSTB1V02_LOCUS6951</name>
</gene>
<evidence type="ECO:0000256" key="4">
    <source>
        <dbReference type="ARBA" id="ARBA00022694"/>
    </source>
</evidence>